<dbReference type="Gene3D" id="3.30.70.1230">
    <property type="entry name" value="Nucleotide cyclase"/>
    <property type="match status" value="1"/>
</dbReference>
<evidence type="ECO:0000313" key="2">
    <source>
        <dbReference type="Proteomes" id="UP000006048"/>
    </source>
</evidence>
<gene>
    <name evidence="1" type="ordered locus">Turpa_3348</name>
</gene>
<dbReference type="STRING" id="869212.Turpa_3348"/>
<dbReference type="Proteomes" id="UP000006048">
    <property type="component" value="Chromosome"/>
</dbReference>
<reference evidence="1 2" key="1">
    <citation type="submission" date="2012-06" db="EMBL/GenBank/DDBJ databases">
        <title>The complete chromosome of genome of Turneriella parva DSM 21527.</title>
        <authorList>
            <consortium name="US DOE Joint Genome Institute (JGI-PGF)"/>
            <person name="Lucas S."/>
            <person name="Han J."/>
            <person name="Lapidus A."/>
            <person name="Bruce D."/>
            <person name="Goodwin L."/>
            <person name="Pitluck S."/>
            <person name="Peters L."/>
            <person name="Kyrpides N."/>
            <person name="Mavromatis K."/>
            <person name="Ivanova N."/>
            <person name="Mikhailova N."/>
            <person name="Chertkov O."/>
            <person name="Detter J.C."/>
            <person name="Tapia R."/>
            <person name="Han C."/>
            <person name="Land M."/>
            <person name="Hauser L."/>
            <person name="Markowitz V."/>
            <person name="Cheng J.-F."/>
            <person name="Hugenholtz P."/>
            <person name="Woyke T."/>
            <person name="Wu D."/>
            <person name="Gronow S."/>
            <person name="Wellnitz S."/>
            <person name="Brambilla E."/>
            <person name="Klenk H.-P."/>
            <person name="Eisen J.A."/>
        </authorList>
    </citation>
    <scope>NUCLEOTIDE SEQUENCE [LARGE SCALE GENOMIC DNA]</scope>
    <source>
        <strain evidence="2">ATCC BAA-1111 / DSM 21527 / NCTC 11395 / H</strain>
    </source>
</reference>
<evidence type="ECO:0000313" key="1">
    <source>
        <dbReference type="EMBL" id="AFM13986.1"/>
    </source>
</evidence>
<protein>
    <submittedName>
        <fullName evidence="1">Uncharacterized protein</fullName>
    </submittedName>
</protein>
<sequence>MSISSKNIITYYKDLPAEFQSGKNLHSDYAYKEYDGSVLCIDIKAMTVLADAFTVDTLLELASIHHSKIFEVVHNYDGFIGRTNGAFNQSFFIQDKNQSAAKRACLAAKEIVTYFLENPIYEGLDITLKAGINTGSFYLMSVGDEKSRQIITSGIDVNYAEDLMEKTRYYDTTIMLSETTKNGLDLETRQIDSIYRKGVEGAHSIFQLL</sequence>
<keyword evidence="2" id="KW-1185">Reference proteome</keyword>
<dbReference type="AlphaFoldDB" id="I4B9M9"/>
<dbReference type="HOGENOM" id="CLU_1314933_0_0_12"/>
<dbReference type="EMBL" id="CP002959">
    <property type="protein sequence ID" value="AFM13986.1"/>
    <property type="molecule type" value="Genomic_DNA"/>
</dbReference>
<name>I4B9M9_TURPD</name>
<organism evidence="1 2">
    <name type="scientific">Turneriella parva (strain ATCC BAA-1111 / DSM 21527 / NCTC 11395 / H)</name>
    <name type="common">Leptospira parva</name>
    <dbReference type="NCBI Taxonomy" id="869212"/>
    <lineage>
        <taxon>Bacteria</taxon>
        <taxon>Pseudomonadati</taxon>
        <taxon>Spirochaetota</taxon>
        <taxon>Spirochaetia</taxon>
        <taxon>Leptospirales</taxon>
        <taxon>Leptospiraceae</taxon>
        <taxon>Turneriella</taxon>
    </lineage>
</organism>
<dbReference type="KEGG" id="tpx:Turpa_3348"/>
<proteinExistence type="predicted"/>
<dbReference type="SUPFAM" id="SSF55073">
    <property type="entry name" value="Nucleotide cyclase"/>
    <property type="match status" value="1"/>
</dbReference>
<dbReference type="RefSeq" id="WP_014804483.1">
    <property type="nucleotide sequence ID" value="NC_018020.1"/>
</dbReference>
<accession>I4B9M9</accession>
<dbReference type="InterPro" id="IPR029787">
    <property type="entry name" value="Nucleotide_cyclase"/>
</dbReference>